<dbReference type="InterPro" id="IPR014051">
    <property type="entry name" value="Phosphoesterase_HXTX"/>
</dbReference>
<evidence type="ECO:0000313" key="6">
    <source>
        <dbReference type="Proteomes" id="UP001501000"/>
    </source>
</evidence>
<dbReference type="Gene3D" id="3.90.1140.10">
    <property type="entry name" value="Cyclic phosphodiesterase"/>
    <property type="match status" value="1"/>
</dbReference>
<dbReference type="NCBIfam" id="TIGR02258">
    <property type="entry name" value="2_5_ligase"/>
    <property type="match status" value="1"/>
</dbReference>
<comment type="catalytic activity">
    <reaction evidence="2">
        <text>a 3'-end 2',3'-cyclophospho-ribonucleotide-RNA + H2O = a 3'-end 2'-phospho-ribonucleotide-RNA + H(+)</text>
        <dbReference type="Rhea" id="RHEA:11828"/>
        <dbReference type="Rhea" id="RHEA-COMP:10464"/>
        <dbReference type="Rhea" id="RHEA-COMP:17353"/>
        <dbReference type="ChEBI" id="CHEBI:15377"/>
        <dbReference type="ChEBI" id="CHEBI:15378"/>
        <dbReference type="ChEBI" id="CHEBI:83064"/>
        <dbReference type="ChEBI" id="CHEBI:173113"/>
        <dbReference type="EC" id="3.1.4.58"/>
    </reaction>
</comment>
<feature type="short sequence motif" description="HXTX 2" evidence="2">
    <location>
        <begin position="160"/>
        <end position="163"/>
    </location>
</feature>
<name>A0ABP7LIW6_9ACTN</name>
<feature type="region of interest" description="Disordered" evidence="3">
    <location>
        <begin position="1"/>
        <end position="30"/>
    </location>
</feature>
<organism evidence="5 6">
    <name type="scientific">Streptomyces gulbargensis</name>
    <dbReference type="NCBI Taxonomy" id="364901"/>
    <lineage>
        <taxon>Bacteria</taxon>
        <taxon>Bacillati</taxon>
        <taxon>Actinomycetota</taxon>
        <taxon>Actinomycetes</taxon>
        <taxon>Kitasatosporales</taxon>
        <taxon>Streptomycetaceae</taxon>
        <taxon>Streptomyces</taxon>
    </lineage>
</organism>
<feature type="domain" description="Phosphoesterase HXTX" evidence="4">
    <location>
        <begin position="131"/>
        <end position="205"/>
    </location>
</feature>
<reference evidence="6" key="1">
    <citation type="journal article" date="2019" name="Int. J. Syst. Evol. Microbiol.">
        <title>The Global Catalogue of Microorganisms (GCM) 10K type strain sequencing project: providing services to taxonomists for standard genome sequencing and annotation.</title>
        <authorList>
            <consortium name="The Broad Institute Genomics Platform"/>
            <consortium name="The Broad Institute Genome Sequencing Center for Infectious Disease"/>
            <person name="Wu L."/>
            <person name="Ma J."/>
        </authorList>
    </citation>
    <scope>NUCLEOTIDE SEQUENCE [LARGE SCALE GENOMIC DNA]</scope>
    <source>
        <strain evidence="6">JCM 16956</strain>
    </source>
</reference>
<dbReference type="EC" id="3.1.4.58" evidence="2"/>
<dbReference type="EMBL" id="BAABAJ010000002">
    <property type="protein sequence ID" value="GAA3901240.1"/>
    <property type="molecule type" value="Genomic_DNA"/>
</dbReference>
<protein>
    <recommendedName>
        <fullName evidence="2">RNA 2',3'-cyclic phosphodiesterase</fullName>
        <shortName evidence="2">RNA 2',3'-CPDase</shortName>
        <ecNumber evidence="2">3.1.4.58</ecNumber>
    </recommendedName>
</protein>
<keyword evidence="1 2" id="KW-0378">Hydrolase</keyword>
<comment type="function">
    <text evidence="2">Hydrolyzes RNA 2',3'-cyclic phosphodiester to an RNA 2'-phosphomonoester.</text>
</comment>
<evidence type="ECO:0000259" key="4">
    <source>
        <dbReference type="Pfam" id="PF02834"/>
    </source>
</evidence>
<feature type="active site" description="Proton acceptor" evidence="2">
    <location>
        <position position="160"/>
    </location>
</feature>
<evidence type="ECO:0000256" key="1">
    <source>
        <dbReference type="ARBA" id="ARBA00022801"/>
    </source>
</evidence>
<evidence type="ECO:0000313" key="5">
    <source>
        <dbReference type="EMBL" id="GAA3901240.1"/>
    </source>
</evidence>
<evidence type="ECO:0000256" key="2">
    <source>
        <dbReference type="HAMAP-Rule" id="MF_01940"/>
    </source>
</evidence>
<keyword evidence="6" id="KW-1185">Reference proteome</keyword>
<comment type="similarity">
    <text evidence="2">Belongs to the 2H phosphoesterase superfamily. ThpR family.</text>
</comment>
<dbReference type="PANTHER" id="PTHR35561">
    <property type="entry name" value="RNA 2',3'-CYCLIC PHOSPHODIESTERASE"/>
    <property type="match status" value="1"/>
</dbReference>
<comment type="caution">
    <text evidence="5">The sequence shown here is derived from an EMBL/GenBank/DDBJ whole genome shotgun (WGS) entry which is preliminary data.</text>
</comment>
<dbReference type="PANTHER" id="PTHR35561:SF1">
    <property type="entry name" value="RNA 2',3'-CYCLIC PHOSPHODIESTERASE"/>
    <property type="match status" value="1"/>
</dbReference>
<evidence type="ECO:0000256" key="3">
    <source>
        <dbReference type="SAM" id="MobiDB-lite"/>
    </source>
</evidence>
<dbReference type="Proteomes" id="UP001501000">
    <property type="component" value="Unassembled WGS sequence"/>
</dbReference>
<sequence length="241" mass="25674">MRGRHPDPALPVRLPPRTASAARPSPGRRCHTRPMRLFAAVLPPAPQLAELAETVGRLRRLPGADGLRWTPRPGWHLTLAFMGEVDDGLLPDLCARLARAAHRTPAFPLRLHGGGHFGRRALWTGAAGGLDELRLLAERADAAARRAGVAMDEHRRYQAHLTVARARAGDVDLRPFLDELAGFEGRRWQVSELALIRSNLPVSGVPGERPRYETVGGWPLGAGGEGGAGSRAGGGPGSGAG</sequence>
<dbReference type="SUPFAM" id="SSF55144">
    <property type="entry name" value="LigT-like"/>
    <property type="match status" value="1"/>
</dbReference>
<feature type="region of interest" description="Disordered" evidence="3">
    <location>
        <begin position="218"/>
        <end position="241"/>
    </location>
</feature>
<feature type="domain" description="Phosphoesterase HXTX" evidence="4">
    <location>
        <begin position="43"/>
        <end position="119"/>
    </location>
</feature>
<accession>A0ABP7LIW6</accession>
<proteinExistence type="inferred from homology"/>
<dbReference type="InterPro" id="IPR004175">
    <property type="entry name" value="RNA_CPDase"/>
</dbReference>
<dbReference type="Pfam" id="PF02834">
    <property type="entry name" value="LigT_PEase"/>
    <property type="match status" value="2"/>
</dbReference>
<dbReference type="InterPro" id="IPR009097">
    <property type="entry name" value="Cyclic_Pdiesterase"/>
</dbReference>
<dbReference type="HAMAP" id="MF_01940">
    <property type="entry name" value="RNA_CPDase"/>
    <property type="match status" value="1"/>
</dbReference>
<feature type="active site" description="Proton donor" evidence="2">
    <location>
        <position position="76"/>
    </location>
</feature>
<feature type="short sequence motif" description="HXTX 1" evidence="2">
    <location>
        <begin position="76"/>
        <end position="79"/>
    </location>
</feature>
<feature type="compositionally biased region" description="Low complexity" evidence="3">
    <location>
        <begin position="15"/>
        <end position="25"/>
    </location>
</feature>
<gene>
    <name evidence="5" type="primary">thpR_1</name>
    <name evidence="5" type="ORF">GCM10022244_09300</name>
</gene>